<organism evidence="2 3">
    <name type="scientific">Aspergillus welwitschiae</name>
    <dbReference type="NCBI Taxonomy" id="1341132"/>
    <lineage>
        <taxon>Eukaryota</taxon>
        <taxon>Fungi</taxon>
        <taxon>Dikarya</taxon>
        <taxon>Ascomycota</taxon>
        <taxon>Pezizomycotina</taxon>
        <taxon>Eurotiomycetes</taxon>
        <taxon>Eurotiomycetidae</taxon>
        <taxon>Eurotiales</taxon>
        <taxon>Aspergillaceae</taxon>
        <taxon>Aspergillus</taxon>
        <taxon>Aspergillus subgen. Circumdati</taxon>
    </lineage>
</organism>
<name>A0A3F3QJ30_9EURO</name>
<accession>A0A3F3QJ30</accession>
<sequence length="54" mass="5987">MIAFFLLSLPPPSSFTFLPSSYTCSFGGSFLNGKTALISLFFLVWRRLAKYTSG</sequence>
<dbReference type="AlphaFoldDB" id="A0A3F3QJ30"/>
<evidence type="ECO:0000256" key="1">
    <source>
        <dbReference type="SAM" id="Phobius"/>
    </source>
</evidence>
<dbReference type="GeneID" id="38144045"/>
<keyword evidence="3" id="KW-1185">Reference proteome</keyword>
<dbReference type="EMBL" id="KZ852032">
    <property type="protein sequence ID" value="RDH39278.1"/>
    <property type="molecule type" value="Genomic_DNA"/>
</dbReference>
<dbReference type="RefSeq" id="XP_026632300.1">
    <property type="nucleotide sequence ID" value="XM_026775689.1"/>
</dbReference>
<keyword evidence="1" id="KW-0812">Transmembrane</keyword>
<dbReference type="Proteomes" id="UP000253729">
    <property type="component" value="Unassembled WGS sequence"/>
</dbReference>
<gene>
    <name evidence="2" type="ORF">BDQ94DRAFT_4064</name>
</gene>
<evidence type="ECO:0000313" key="3">
    <source>
        <dbReference type="Proteomes" id="UP000253729"/>
    </source>
</evidence>
<protein>
    <submittedName>
        <fullName evidence="2">Uncharacterized protein</fullName>
    </submittedName>
</protein>
<keyword evidence="1" id="KW-0472">Membrane</keyword>
<keyword evidence="1" id="KW-1133">Transmembrane helix</keyword>
<reference evidence="2 3" key="1">
    <citation type="submission" date="2018-07" db="EMBL/GenBank/DDBJ databases">
        <title>The genomes of Aspergillus section Nigri reveals drivers in fungal speciation.</title>
        <authorList>
            <consortium name="DOE Joint Genome Institute"/>
            <person name="Vesth T.C."/>
            <person name="Nybo J."/>
            <person name="Theobald S."/>
            <person name="Brandl J."/>
            <person name="Frisvad J.C."/>
            <person name="Nielsen K.F."/>
            <person name="Lyhne E.K."/>
            <person name="Kogle M.E."/>
            <person name="Kuo A."/>
            <person name="Riley R."/>
            <person name="Clum A."/>
            <person name="Nolan M."/>
            <person name="Lipzen A."/>
            <person name="Salamov A."/>
            <person name="Henrissat B."/>
            <person name="Wiebenga A."/>
            <person name="De vries R.P."/>
            <person name="Grigoriev I.V."/>
            <person name="Mortensen U.H."/>
            <person name="Andersen M.R."/>
            <person name="Baker S.E."/>
        </authorList>
    </citation>
    <scope>NUCLEOTIDE SEQUENCE [LARGE SCALE GENOMIC DNA]</scope>
    <source>
        <strain evidence="2 3">CBS 139.54b</strain>
    </source>
</reference>
<evidence type="ECO:0000313" key="2">
    <source>
        <dbReference type="EMBL" id="RDH39278.1"/>
    </source>
</evidence>
<feature type="transmembrane region" description="Helical" evidence="1">
    <location>
        <begin position="26"/>
        <end position="45"/>
    </location>
</feature>
<proteinExistence type="predicted"/>